<evidence type="ECO:0000256" key="7">
    <source>
        <dbReference type="SAM" id="SignalP"/>
    </source>
</evidence>
<dbReference type="GO" id="GO:0006680">
    <property type="term" value="P:glucosylceramide catabolic process"/>
    <property type="evidence" value="ECO:0007669"/>
    <property type="project" value="TreeGrafter"/>
</dbReference>
<proteinExistence type="inferred from homology"/>
<keyword evidence="6" id="KW-0746">Sphingolipid metabolism</keyword>
<reference evidence="9" key="1">
    <citation type="journal article" date="2021" name="Sci. Adv.">
        <title>The American lobster genome reveals insights on longevity, neural, and immune adaptations.</title>
        <authorList>
            <person name="Polinski J.M."/>
            <person name="Zimin A.V."/>
            <person name="Clark K.F."/>
            <person name="Kohn A.B."/>
            <person name="Sadowski N."/>
            <person name="Timp W."/>
            <person name="Ptitsyn A."/>
            <person name="Khanna P."/>
            <person name="Romanova D.Y."/>
            <person name="Williams P."/>
            <person name="Greenwood S.J."/>
            <person name="Moroz L.L."/>
            <person name="Walt D.R."/>
            <person name="Bodnar A.G."/>
        </authorList>
    </citation>
    <scope>NUCLEOTIDE SEQUENCE</scope>
    <source>
        <strain evidence="9">GMGI-L3</strain>
    </source>
</reference>
<dbReference type="InterPro" id="IPR017853">
    <property type="entry name" value="GH"/>
</dbReference>
<evidence type="ECO:0000256" key="4">
    <source>
        <dbReference type="ARBA" id="ARBA00022729"/>
    </source>
</evidence>
<name>A0A8J5JYD0_HOMAM</name>
<evidence type="ECO:0000256" key="1">
    <source>
        <dbReference type="ARBA" id="ARBA00001013"/>
    </source>
</evidence>
<comment type="catalytic activity">
    <reaction evidence="1">
        <text>a beta-D-glucosyl-(1&lt;-&gt;1')-N-acylsphing-4-enine + H2O = an N-acylsphing-4-enine + D-glucose</text>
        <dbReference type="Rhea" id="RHEA:13269"/>
        <dbReference type="ChEBI" id="CHEBI:4167"/>
        <dbReference type="ChEBI" id="CHEBI:15377"/>
        <dbReference type="ChEBI" id="CHEBI:22801"/>
        <dbReference type="ChEBI" id="CHEBI:52639"/>
        <dbReference type="EC" id="3.2.1.45"/>
    </reaction>
    <physiologicalReaction direction="left-to-right" evidence="1">
        <dbReference type="Rhea" id="RHEA:13270"/>
    </physiologicalReaction>
</comment>
<keyword evidence="5 6" id="KW-0378">Hydrolase</keyword>
<evidence type="ECO:0000313" key="10">
    <source>
        <dbReference type="Proteomes" id="UP000747542"/>
    </source>
</evidence>
<organism evidence="9 10">
    <name type="scientific">Homarus americanus</name>
    <name type="common">American lobster</name>
    <dbReference type="NCBI Taxonomy" id="6706"/>
    <lineage>
        <taxon>Eukaryota</taxon>
        <taxon>Metazoa</taxon>
        <taxon>Ecdysozoa</taxon>
        <taxon>Arthropoda</taxon>
        <taxon>Crustacea</taxon>
        <taxon>Multicrustacea</taxon>
        <taxon>Malacostraca</taxon>
        <taxon>Eumalacostraca</taxon>
        <taxon>Eucarida</taxon>
        <taxon>Decapoda</taxon>
        <taxon>Pleocyemata</taxon>
        <taxon>Astacidea</taxon>
        <taxon>Nephropoidea</taxon>
        <taxon>Nephropidae</taxon>
        <taxon>Homarus</taxon>
    </lineage>
</organism>
<sequence>MVARTLTALCFLLLFMLPGPLHAQECRPRSFGSDSVVCVCDAHHCDLPGRLTLPDSGHFTIVTSSRDGLRFSTETRKLDHNPAEGRVKVVVETGTPRQAMLGFGAAFTDAATINVAALTPPAQDLLLRSYFAPEGVEYDLCRVPIAGTDFSVRPYSYNDVENDVLLEHFTLAQEDKLYKTNGKLNGNGELLPEMRQPWSNYLVKFVKEYEAAGVTLWGLTTQNHPADTAVNNWNCCFWSSEDMRDWIKDSLGPTLKAAGLSELKIMVGDEVRIQLPEISKTILTDPEAAQYVDGLAVHWYSDNNCSPDLLDQIQQLYPDKFILYTESCIVPGMKLWNDPGLEAVVLGSWSRADSYATSIIESVNHHSTGWIDWNLALDMNGGPNWAGNQVDSPIIVNAEEDEFYKQPMFYVMGHFSKFVAPGSRLVPSWVVEPYSHNIHTAAFIHPEGPTVVVLLNRYTNVHLPAKAIQTLVIAGEDQSAKSHAKTKYTPEGQHQHD</sequence>
<dbReference type="SUPFAM" id="SSF51445">
    <property type="entry name" value="(Trans)glycosidases"/>
    <property type="match status" value="1"/>
</dbReference>
<evidence type="ECO:0000313" key="9">
    <source>
        <dbReference type="EMBL" id="KAG7163600.1"/>
    </source>
</evidence>
<dbReference type="PANTHER" id="PTHR11069:SF23">
    <property type="entry name" value="LYSOSOMAL ACID GLUCOSYLCERAMIDASE"/>
    <property type="match status" value="1"/>
</dbReference>
<evidence type="ECO:0000256" key="5">
    <source>
        <dbReference type="ARBA" id="ARBA00022801"/>
    </source>
</evidence>
<dbReference type="InterPro" id="IPR033453">
    <property type="entry name" value="Glyco_hydro_30_TIM-barrel"/>
</dbReference>
<dbReference type="PRINTS" id="PR00843">
    <property type="entry name" value="GLHYDRLASE30"/>
</dbReference>
<evidence type="ECO:0000256" key="2">
    <source>
        <dbReference type="ARBA" id="ARBA00005382"/>
    </source>
</evidence>
<feature type="signal peptide" evidence="7">
    <location>
        <begin position="1"/>
        <end position="23"/>
    </location>
</feature>
<dbReference type="PANTHER" id="PTHR11069">
    <property type="entry name" value="GLUCOSYLCERAMIDASE"/>
    <property type="match status" value="1"/>
</dbReference>
<dbReference type="SMR" id="A0A8J5JYD0"/>
<dbReference type="AlphaFoldDB" id="A0A8J5JYD0"/>
<dbReference type="GO" id="GO:0016020">
    <property type="term" value="C:membrane"/>
    <property type="evidence" value="ECO:0007669"/>
    <property type="project" value="GOC"/>
</dbReference>
<gene>
    <name evidence="9" type="primary">Gba-L1</name>
    <name evidence="9" type="ORF">Hamer_G002811</name>
</gene>
<keyword evidence="10" id="KW-1185">Reference proteome</keyword>
<dbReference type="EC" id="3.2.1.45" evidence="3 6"/>
<keyword evidence="4 7" id="KW-0732">Signal</keyword>
<dbReference type="EMBL" id="JAHLQT010026447">
    <property type="protein sequence ID" value="KAG7163600.1"/>
    <property type="molecule type" value="Genomic_DNA"/>
</dbReference>
<dbReference type="GO" id="GO:0004348">
    <property type="term" value="F:glucosylceramidase activity"/>
    <property type="evidence" value="ECO:0007669"/>
    <property type="project" value="UniProtKB-EC"/>
</dbReference>
<feature type="domain" description="Glycosyl hydrolase family 30 TIM-barrel" evidence="8">
    <location>
        <begin position="179"/>
        <end position="419"/>
    </location>
</feature>
<dbReference type="SUPFAM" id="SSF51011">
    <property type="entry name" value="Glycosyl hydrolase domain"/>
    <property type="match status" value="1"/>
</dbReference>
<comment type="similarity">
    <text evidence="2 6">Belongs to the glycosyl hydrolase 30 family.</text>
</comment>
<keyword evidence="6" id="KW-0443">Lipid metabolism</keyword>
<evidence type="ECO:0000259" key="8">
    <source>
        <dbReference type="Pfam" id="PF02055"/>
    </source>
</evidence>
<dbReference type="InterPro" id="IPR001139">
    <property type="entry name" value="Glyco_hydro_30"/>
</dbReference>
<evidence type="ECO:0000256" key="6">
    <source>
        <dbReference type="RuleBase" id="RU361188"/>
    </source>
</evidence>
<protein>
    <recommendedName>
        <fullName evidence="3 6">Glucosylceramidase</fullName>
        <ecNumber evidence="3 6">3.2.1.45</ecNumber>
    </recommendedName>
</protein>
<accession>A0A8J5JYD0</accession>
<feature type="non-terminal residue" evidence="9">
    <location>
        <position position="1"/>
    </location>
</feature>
<dbReference type="Gene3D" id="3.20.20.80">
    <property type="entry name" value="Glycosidases"/>
    <property type="match status" value="2"/>
</dbReference>
<evidence type="ECO:0000256" key="3">
    <source>
        <dbReference type="ARBA" id="ARBA00012658"/>
    </source>
</evidence>
<dbReference type="Pfam" id="PF02055">
    <property type="entry name" value="Glyco_hydro_30"/>
    <property type="match status" value="1"/>
</dbReference>
<dbReference type="Proteomes" id="UP000747542">
    <property type="component" value="Unassembled WGS sequence"/>
</dbReference>
<keyword evidence="6" id="KW-0326">Glycosidase</keyword>
<feature type="chain" id="PRO_5035328078" description="Glucosylceramidase" evidence="7">
    <location>
        <begin position="24"/>
        <end position="497"/>
    </location>
</feature>
<comment type="caution">
    <text evidence="9">The sequence shown here is derived from an EMBL/GenBank/DDBJ whole genome shotgun (WGS) entry which is preliminary data.</text>
</comment>